<dbReference type="SUPFAM" id="SSF48576">
    <property type="entry name" value="Terpenoid synthases"/>
    <property type="match status" value="1"/>
</dbReference>
<evidence type="ECO:0000313" key="4">
    <source>
        <dbReference type="EMBL" id="SEN87182.1"/>
    </source>
</evidence>
<dbReference type="PANTHER" id="PTHR31480">
    <property type="entry name" value="BIFUNCTIONAL LYCOPENE CYCLASE/PHYTOENE SYNTHASE"/>
    <property type="match status" value="1"/>
</dbReference>
<dbReference type="CDD" id="cd00683">
    <property type="entry name" value="Trans_IPPS_HH"/>
    <property type="match status" value="1"/>
</dbReference>
<gene>
    <name evidence="4" type="ORF">SAMN04488134_102152</name>
</gene>
<dbReference type="InterPro" id="IPR033904">
    <property type="entry name" value="Trans_IPPS_HH"/>
</dbReference>
<evidence type="ECO:0000256" key="2">
    <source>
        <dbReference type="ARBA" id="ARBA00022679"/>
    </source>
</evidence>
<evidence type="ECO:0000256" key="1">
    <source>
        <dbReference type="ARBA" id="ARBA00004829"/>
    </source>
</evidence>
<dbReference type="InterPro" id="IPR019845">
    <property type="entry name" value="Squalene/phytoene_synthase_CS"/>
</dbReference>
<organism evidence="4 5">
    <name type="scientific">Amphibacillus marinus</name>
    <dbReference type="NCBI Taxonomy" id="872970"/>
    <lineage>
        <taxon>Bacteria</taxon>
        <taxon>Bacillati</taxon>
        <taxon>Bacillota</taxon>
        <taxon>Bacilli</taxon>
        <taxon>Bacillales</taxon>
        <taxon>Bacillaceae</taxon>
        <taxon>Amphibacillus</taxon>
    </lineage>
</organism>
<reference evidence="4 5" key="1">
    <citation type="submission" date="2016-10" db="EMBL/GenBank/DDBJ databases">
        <authorList>
            <person name="de Groot N.N."/>
        </authorList>
    </citation>
    <scope>NUCLEOTIDE SEQUENCE [LARGE SCALE GENOMIC DNA]</scope>
    <source>
        <strain evidence="4 5">CGMCC 1.10434</strain>
    </source>
</reference>
<dbReference type="Proteomes" id="UP000199300">
    <property type="component" value="Unassembled WGS sequence"/>
</dbReference>
<sequence length="276" mass="32163">MLDRDLAQACKIMMKQGSSSFYHAFKYLPRQEREAVYVIYSFCRLIDDAVDEPEASPYSLQELEQHFSHLKQAKGHFIWPSLRWVMETYNLNKAPYYLQMSGQRLDYAQQKYATVAQLEDYCYRVAGSVGEMIVPILHPAPGQSVVESGIALGKAMQIVNIIRDIGADQKLGRRYIPLEIMQLYGYTEHDWENQIINDPFCRVIQHLINQADKWFEIGLAFISSYPTKSALTLRLAATYYREIIEVVKENKFQVFERRAIVTNQRKNKLLLQLTKF</sequence>
<dbReference type="Gene3D" id="1.10.600.10">
    <property type="entry name" value="Farnesyl Diphosphate Synthase"/>
    <property type="match status" value="1"/>
</dbReference>
<dbReference type="InterPro" id="IPR044843">
    <property type="entry name" value="Trans_IPPS_bact-type"/>
</dbReference>
<dbReference type="GO" id="GO:0016117">
    <property type="term" value="P:carotenoid biosynthetic process"/>
    <property type="evidence" value="ECO:0007669"/>
    <property type="project" value="UniProtKB-KW"/>
</dbReference>
<dbReference type="SFLD" id="SFLDS00005">
    <property type="entry name" value="Isoprenoid_Synthase_Type_I"/>
    <property type="match status" value="1"/>
</dbReference>
<name>A0A1H8K2L3_9BACI</name>
<dbReference type="Pfam" id="PF00494">
    <property type="entry name" value="SQS_PSY"/>
    <property type="match status" value="1"/>
</dbReference>
<dbReference type="InterPro" id="IPR008949">
    <property type="entry name" value="Isoprenoid_synthase_dom_sf"/>
</dbReference>
<dbReference type="SFLD" id="SFLDG01212">
    <property type="entry name" value="Phytoene_synthase_like"/>
    <property type="match status" value="1"/>
</dbReference>
<protein>
    <submittedName>
        <fullName evidence="4">Phytoene synthase</fullName>
    </submittedName>
</protein>
<dbReference type="AlphaFoldDB" id="A0A1H8K2L3"/>
<dbReference type="SFLD" id="SFLDG01018">
    <property type="entry name" value="Squalene/Phytoene_Synthase_Lik"/>
    <property type="match status" value="1"/>
</dbReference>
<evidence type="ECO:0000256" key="3">
    <source>
        <dbReference type="ARBA" id="ARBA00022746"/>
    </source>
</evidence>
<dbReference type="RefSeq" id="WP_245751577.1">
    <property type="nucleotide sequence ID" value="NZ_FODJ01000002.1"/>
</dbReference>
<dbReference type="InterPro" id="IPR002060">
    <property type="entry name" value="Squ/phyt_synthse"/>
</dbReference>
<keyword evidence="5" id="KW-1185">Reference proteome</keyword>
<accession>A0A1H8K2L3</accession>
<dbReference type="PROSITE" id="PS01045">
    <property type="entry name" value="SQUALEN_PHYTOEN_SYN_2"/>
    <property type="match status" value="1"/>
</dbReference>
<dbReference type="STRING" id="872970.SAMN04488134_102152"/>
<keyword evidence="3" id="KW-0125">Carotenoid biosynthesis</keyword>
<dbReference type="GO" id="GO:0004311">
    <property type="term" value="F:geranylgeranyl diphosphate synthase activity"/>
    <property type="evidence" value="ECO:0007669"/>
    <property type="project" value="InterPro"/>
</dbReference>
<keyword evidence="2" id="KW-0808">Transferase</keyword>
<comment type="pathway">
    <text evidence="1">Carotenoid biosynthesis.</text>
</comment>
<dbReference type="GO" id="GO:0051996">
    <property type="term" value="F:squalene synthase [NAD(P)H] activity"/>
    <property type="evidence" value="ECO:0007669"/>
    <property type="project" value="InterPro"/>
</dbReference>
<proteinExistence type="predicted"/>
<evidence type="ECO:0000313" key="5">
    <source>
        <dbReference type="Proteomes" id="UP000199300"/>
    </source>
</evidence>
<dbReference type="EMBL" id="FODJ01000002">
    <property type="protein sequence ID" value="SEN87182.1"/>
    <property type="molecule type" value="Genomic_DNA"/>
</dbReference>